<evidence type="ECO:0000313" key="4">
    <source>
        <dbReference type="Proteomes" id="UP000824469"/>
    </source>
</evidence>
<evidence type="ECO:0000256" key="1">
    <source>
        <dbReference type="SAM" id="Phobius"/>
    </source>
</evidence>
<proteinExistence type="predicted"/>
<protein>
    <recommendedName>
        <fullName evidence="2">Heparan-alpha-glucosaminide N-acetyltransferase catalytic domain-containing protein</fullName>
    </recommendedName>
</protein>
<name>A0AA38KKE3_TAXCH</name>
<organism evidence="3 4">
    <name type="scientific">Taxus chinensis</name>
    <name type="common">Chinese yew</name>
    <name type="synonym">Taxus wallichiana var. chinensis</name>
    <dbReference type="NCBI Taxonomy" id="29808"/>
    <lineage>
        <taxon>Eukaryota</taxon>
        <taxon>Viridiplantae</taxon>
        <taxon>Streptophyta</taxon>
        <taxon>Embryophyta</taxon>
        <taxon>Tracheophyta</taxon>
        <taxon>Spermatophyta</taxon>
        <taxon>Pinopsida</taxon>
        <taxon>Pinidae</taxon>
        <taxon>Conifers II</taxon>
        <taxon>Cupressales</taxon>
        <taxon>Taxaceae</taxon>
        <taxon>Taxus</taxon>
    </lineage>
</organism>
<reference evidence="3 4" key="1">
    <citation type="journal article" date="2021" name="Nat. Plants">
        <title>The Taxus genome provides insights into paclitaxel biosynthesis.</title>
        <authorList>
            <person name="Xiong X."/>
            <person name="Gou J."/>
            <person name="Liao Q."/>
            <person name="Li Y."/>
            <person name="Zhou Q."/>
            <person name="Bi G."/>
            <person name="Li C."/>
            <person name="Du R."/>
            <person name="Wang X."/>
            <person name="Sun T."/>
            <person name="Guo L."/>
            <person name="Liang H."/>
            <person name="Lu P."/>
            <person name="Wu Y."/>
            <person name="Zhang Z."/>
            <person name="Ro D.K."/>
            <person name="Shang Y."/>
            <person name="Huang S."/>
            <person name="Yan J."/>
        </authorList>
    </citation>
    <scope>NUCLEOTIDE SEQUENCE [LARGE SCALE GENOMIC DNA]</scope>
    <source>
        <strain evidence="3">Ta-2019</strain>
    </source>
</reference>
<evidence type="ECO:0000259" key="2">
    <source>
        <dbReference type="Pfam" id="PF07786"/>
    </source>
</evidence>
<feature type="domain" description="Heparan-alpha-glucosaminide N-acetyltransferase catalytic" evidence="2">
    <location>
        <begin position="48"/>
        <end position="133"/>
    </location>
</feature>
<sequence length="263" mass="29144">MASYVLMSDEEIVDSASTTNSSTVELHSSDNESQLLKNGAMVTESHQRLKSLDIFRGLTVALMILVDDAGGALPAINHSPWDGVTLADFVMPFFLFIVGVALGLVYKNVPDKFAATRKAILRAIKLFILGVILQDNSRDFDGWLRCCFSNLKLNRNRVDTRVRTKLNGKGWKHQPKVEALNQLCKMVSIKTEGFIQDAFAQCIEELLSVMIEDVYEVISSSSSNVHLIAIQVGGYVSNIINEGQQGFVKIGERKIIITLPPRQ</sequence>
<evidence type="ECO:0000313" key="3">
    <source>
        <dbReference type="EMBL" id="KAH9306606.1"/>
    </source>
</evidence>
<keyword evidence="1" id="KW-0472">Membrane</keyword>
<gene>
    <name evidence="3" type="ORF">KI387_011010</name>
</gene>
<dbReference type="PANTHER" id="PTHR31061:SF24">
    <property type="entry name" value="LD22376P"/>
    <property type="match status" value="1"/>
</dbReference>
<dbReference type="EMBL" id="JAHRHJ020000008">
    <property type="protein sequence ID" value="KAH9306606.1"/>
    <property type="molecule type" value="Genomic_DNA"/>
</dbReference>
<dbReference type="InterPro" id="IPR012429">
    <property type="entry name" value="HGSNAT_cat"/>
</dbReference>
<accession>A0AA38KKE3</accession>
<keyword evidence="1" id="KW-1133">Transmembrane helix</keyword>
<feature type="transmembrane region" description="Helical" evidence="1">
    <location>
        <begin position="89"/>
        <end position="109"/>
    </location>
</feature>
<dbReference type="Pfam" id="PF07786">
    <property type="entry name" value="HGSNAT_cat"/>
    <property type="match status" value="1"/>
</dbReference>
<dbReference type="PANTHER" id="PTHR31061">
    <property type="entry name" value="LD22376P"/>
    <property type="match status" value="1"/>
</dbReference>
<comment type="caution">
    <text evidence="3">The sequence shown here is derived from an EMBL/GenBank/DDBJ whole genome shotgun (WGS) entry which is preliminary data.</text>
</comment>
<dbReference type="Proteomes" id="UP000824469">
    <property type="component" value="Unassembled WGS sequence"/>
</dbReference>
<keyword evidence="1" id="KW-0812">Transmembrane</keyword>
<keyword evidence="4" id="KW-1185">Reference proteome</keyword>
<dbReference type="AlphaFoldDB" id="A0AA38KKE3"/>